<sequence>MGENGQRERGSLGQAEYLVLVVDNEDHDDVDEVVDDVGLEHPPLGLEAVVDEEHVLDGDHDDEEGNLEFDGVVVELDLVARDRDVQPPGQSRQPRHLEDLRRVALRQRDLLVGQLLSEDVEGEAEVRELLDVPDGDAEGVDEHGDDAELEAERLGDHVGEPHDHVGVGEDPEGAHEEGQRVVVVVALAQGAGHRDVLRVRQRDQEDVPEAALEGLGEVDGEGLLVDGLVDQLVDNALGDALGLAHHALLEEEVLPVDLLLRLIVPHVARLALLLHVAVLAHLALGEVAGVTVDLDRLVGAHLLAQKLALLALGALSQVLAEAVVDGLLGEGVAALLLEALLDDRVVHVVLLEVVGVGLGVVVEDVVAVFAGEHLVLVVGVDEDVGVALGGEHVAADLAQLVGLGVLGAVLGHLVEVLDEGVDVDDAVLVALDLLVDVEGLDLGQDLDHRLLEPRLRHQLAVVGRHEALVPDLDALDGLHAVADLVVGLAEELALHLAGDLHVLVLEDEDVAFLLELDQVEALDAGEAAVQVVVEVVDVLVGHAVQLPHLQEAGHGLLERHLVVVVHLHDDNVQEVDDEEHVDRVLVDRPVLHEVAHQREVEDEEDGVPRRDPPVDARVLLRQRVEEALDEQRVERALLHRRLYPDVRHPEEDAVHHDEAFRRRVRESQQRRIHGV</sequence>
<reference evidence="2" key="1">
    <citation type="submission" date="2021-01" db="EMBL/GenBank/DDBJ databases">
        <authorList>
            <person name="Corre E."/>
            <person name="Pelletier E."/>
            <person name="Niang G."/>
            <person name="Scheremetjew M."/>
            <person name="Finn R."/>
            <person name="Kale V."/>
            <person name="Holt S."/>
            <person name="Cochrane G."/>
            <person name="Meng A."/>
            <person name="Brown T."/>
            <person name="Cohen L."/>
        </authorList>
    </citation>
    <scope>NUCLEOTIDE SEQUENCE</scope>
    <source>
        <strain evidence="2">Ras09</strain>
    </source>
</reference>
<evidence type="ECO:0000256" key="1">
    <source>
        <dbReference type="SAM" id="MobiDB-lite"/>
    </source>
</evidence>
<name>A0A7S3CHA6_9SPIT</name>
<proteinExistence type="predicted"/>
<organism evidence="2">
    <name type="scientific">Strombidium rassoulzadegani</name>
    <dbReference type="NCBI Taxonomy" id="1082188"/>
    <lineage>
        <taxon>Eukaryota</taxon>
        <taxon>Sar</taxon>
        <taxon>Alveolata</taxon>
        <taxon>Ciliophora</taxon>
        <taxon>Intramacronucleata</taxon>
        <taxon>Spirotrichea</taxon>
        <taxon>Oligotrichia</taxon>
        <taxon>Strombidiidae</taxon>
        <taxon>Strombidium</taxon>
    </lineage>
</organism>
<dbReference type="AlphaFoldDB" id="A0A7S3CHA6"/>
<feature type="compositionally biased region" description="Basic and acidic residues" evidence="1">
    <location>
        <begin position="653"/>
        <end position="669"/>
    </location>
</feature>
<dbReference type="EMBL" id="HBIA01000191">
    <property type="protein sequence ID" value="CAE0228329.1"/>
    <property type="molecule type" value="Transcribed_RNA"/>
</dbReference>
<feature type="region of interest" description="Disordered" evidence="1">
    <location>
        <begin position="653"/>
        <end position="675"/>
    </location>
</feature>
<evidence type="ECO:0000313" key="2">
    <source>
        <dbReference type="EMBL" id="CAE0228329.1"/>
    </source>
</evidence>
<gene>
    <name evidence="2" type="ORF">SRAS04492_LOCUS112</name>
</gene>
<accession>A0A7S3CHA6</accession>
<protein>
    <submittedName>
        <fullName evidence="2">Uncharacterized protein</fullName>
    </submittedName>
</protein>